<evidence type="ECO:0000256" key="10">
    <source>
        <dbReference type="ARBA" id="ARBA00023237"/>
    </source>
</evidence>
<evidence type="ECO:0000256" key="11">
    <source>
        <dbReference type="PROSITE-ProRule" id="PRU01360"/>
    </source>
</evidence>
<keyword evidence="2 11" id="KW-0813">Transport</keyword>
<evidence type="ECO:0000259" key="15">
    <source>
        <dbReference type="Pfam" id="PF00593"/>
    </source>
</evidence>
<accession>A0ABY2QE89</accession>
<evidence type="ECO:0000256" key="5">
    <source>
        <dbReference type="ARBA" id="ARBA00022692"/>
    </source>
</evidence>
<protein>
    <recommendedName>
        <fullName evidence="19">TonB-dependent receptor</fullName>
    </recommendedName>
</protein>
<evidence type="ECO:0000256" key="6">
    <source>
        <dbReference type="ARBA" id="ARBA00023004"/>
    </source>
</evidence>
<keyword evidence="9 11" id="KW-0472">Membrane</keyword>
<evidence type="ECO:0000259" key="16">
    <source>
        <dbReference type="Pfam" id="PF07715"/>
    </source>
</evidence>
<dbReference type="Pfam" id="PF07715">
    <property type="entry name" value="Plug"/>
    <property type="match status" value="1"/>
</dbReference>
<dbReference type="PANTHER" id="PTHR32552">
    <property type="entry name" value="FERRICHROME IRON RECEPTOR-RELATED"/>
    <property type="match status" value="1"/>
</dbReference>
<evidence type="ECO:0000256" key="14">
    <source>
        <dbReference type="SAM" id="SignalP"/>
    </source>
</evidence>
<feature type="domain" description="TonB-dependent receptor-like beta-barrel" evidence="15">
    <location>
        <begin position="323"/>
        <end position="761"/>
    </location>
</feature>
<evidence type="ECO:0000256" key="8">
    <source>
        <dbReference type="ARBA" id="ARBA00023077"/>
    </source>
</evidence>
<dbReference type="RefSeq" id="WP_136452235.1">
    <property type="nucleotide sequence ID" value="NZ_SSTI01000013.1"/>
</dbReference>
<gene>
    <name evidence="17" type="ORF">E5988_15195</name>
</gene>
<evidence type="ECO:0000256" key="2">
    <source>
        <dbReference type="ARBA" id="ARBA00022448"/>
    </source>
</evidence>
<proteinExistence type="inferred from homology"/>
<evidence type="ECO:0000256" key="12">
    <source>
        <dbReference type="RuleBase" id="RU003357"/>
    </source>
</evidence>
<dbReference type="Pfam" id="PF00593">
    <property type="entry name" value="TonB_dep_Rec_b-barrel"/>
    <property type="match status" value="1"/>
</dbReference>
<dbReference type="Gene3D" id="2.40.170.20">
    <property type="entry name" value="TonB-dependent receptor, beta-barrel domain"/>
    <property type="match status" value="1"/>
</dbReference>
<comment type="subcellular location">
    <subcellularLocation>
        <location evidence="1 11">Cell outer membrane</location>
        <topology evidence="1 11">Multi-pass membrane protein</topology>
    </subcellularLocation>
</comment>
<evidence type="ECO:0000313" key="18">
    <source>
        <dbReference type="Proteomes" id="UP000308038"/>
    </source>
</evidence>
<feature type="domain" description="TonB-dependent receptor plug" evidence="16">
    <location>
        <begin position="77"/>
        <end position="186"/>
    </location>
</feature>
<dbReference type="EMBL" id="SSTI01000013">
    <property type="protein sequence ID" value="THG37852.1"/>
    <property type="molecule type" value="Genomic_DNA"/>
</dbReference>
<dbReference type="InterPro" id="IPR012910">
    <property type="entry name" value="Plug_dom"/>
</dbReference>
<evidence type="ECO:0000256" key="1">
    <source>
        <dbReference type="ARBA" id="ARBA00004571"/>
    </source>
</evidence>
<evidence type="ECO:0008006" key="19">
    <source>
        <dbReference type="Google" id="ProtNLM"/>
    </source>
</evidence>
<feature type="chain" id="PRO_5046957408" description="TonB-dependent receptor" evidence="14">
    <location>
        <begin position="36"/>
        <end position="796"/>
    </location>
</feature>
<dbReference type="Proteomes" id="UP000308038">
    <property type="component" value="Unassembled WGS sequence"/>
</dbReference>
<dbReference type="InterPro" id="IPR039426">
    <property type="entry name" value="TonB-dep_rcpt-like"/>
</dbReference>
<comment type="caution">
    <text evidence="17">The sequence shown here is derived from an EMBL/GenBank/DDBJ whole genome shotgun (WGS) entry which is preliminary data.</text>
</comment>
<dbReference type="SUPFAM" id="SSF56935">
    <property type="entry name" value="Porins"/>
    <property type="match status" value="1"/>
</dbReference>
<keyword evidence="8 12" id="KW-0798">TonB box</keyword>
<keyword evidence="5 11" id="KW-0812">Transmembrane</keyword>
<organism evidence="17 18">
    <name type="scientific">Sphingomonas olei</name>
    <dbReference type="NCBI Taxonomy" id="1886787"/>
    <lineage>
        <taxon>Bacteria</taxon>
        <taxon>Pseudomonadati</taxon>
        <taxon>Pseudomonadota</taxon>
        <taxon>Alphaproteobacteria</taxon>
        <taxon>Sphingomonadales</taxon>
        <taxon>Sphingomonadaceae</taxon>
        <taxon>Sphingomonas</taxon>
    </lineage>
</organism>
<keyword evidence="10 11" id="KW-0998">Cell outer membrane</keyword>
<evidence type="ECO:0000256" key="13">
    <source>
        <dbReference type="SAM" id="MobiDB-lite"/>
    </source>
</evidence>
<feature type="signal peptide" evidence="14">
    <location>
        <begin position="1"/>
        <end position="35"/>
    </location>
</feature>
<keyword evidence="4" id="KW-0410">Iron transport</keyword>
<feature type="region of interest" description="Disordered" evidence="13">
    <location>
        <begin position="38"/>
        <end position="61"/>
    </location>
</feature>
<keyword evidence="6" id="KW-0408">Iron</keyword>
<dbReference type="PANTHER" id="PTHR32552:SF81">
    <property type="entry name" value="TONB-DEPENDENT OUTER MEMBRANE RECEPTOR"/>
    <property type="match status" value="1"/>
</dbReference>
<evidence type="ECO:0000256" key="4">
    <source>
        <dbReference type="ARBA" id="ARBA00022496"/>
    </source>
</evidence>
<reference evidence="17 18" key="1">
    <citation type="submission" date="2019-04" db="EMBL/GenBank/DDBJ databases">
        <title>Microbes associate with the intestines of laboratory mice.</title>
        <authorList>
            <person name="Navarre W."/>
            <person name="Wong E."/>
            <person name="Huang K.C."/>
            <person name="Tropini C."/>
            <person name="Ng K."/>
            <person name="Yu B."/>
        </authorList>
    </citation>
    <scope>NUCLEOTIDE SEQUENCE [LARGE SCALE GENOMIC DNA]</scope>
    <source>
        <strain evidence="17 18">NM83_B4-11</strain>
    </source>
</reference>
<comment type="similarity">
    <text evidence="11 12">Belongs to the TonB-dependent receptor family.</text>
</comment>
<name>A0ABY2QE89_9SPHN</name>
<keyword evidence="7" id="KW-0406">Ion transport</keyword>
<dbReference type="InterPro" id="IPR000531">
    <property type="entry name" value="Beta-barrel_TonB"/>
</dbReference>
<sequence length="796" mass="85337">MLQPMGAVRRARVLKRGLAVGVALCAFATSNAALAQSSPEQKAAASGQEPLPPEQQPADDGGLADVVVTARRVAENQQDIPVAVTAFSGETLEKQNVLAFKDVAAFTPGFVTRESPNNPSAFILALRGQVQTDTLATLDPSVGTYVDGVYWSRSYGLNADLLDVRSVQVLKGPQGTLFGRNTTGGALVIETNDPTTDRITGMVQGTYGRFDERIGTAVLNVPFGEVAAIRGAIQLSKRDGYVTDRVSGIGYNNRDNLTGRVKVLLQPADNVRLVVSGEWFEFDQLSARINTLVLPGAARNGPAVRYPGSVTEAAANRANVDVTATTTAPFLAGSPPPFQRVRTQTYGGTLSVDTGFGEVKFINAWRRVTGANAIDLDGGIAPIALTTLDQDLKQFSSELQLTGNLLDDRLSFATGLVYLKEYGFDRSFSYANVASNPGATKTRFFGEIDNSSIGAYAQASFKITDRLTATGGLRYSIDDKGIVTRTGVVLNANNRLVSCITPNRSIANDCRDQRQDEFDAISYTAGLDYKLADDVLVYAKQSRGYRSGGQQLRSTSTVDTAPFQPEIVNEQELGLKSEFFDRRLRLNLSAYHNTIKGAQRSVITQVGGIVQTIVENADIRNYGIEADVAARVAEGLTLSANGSYNDPKYTRYIGVVGATLGVDKAALGARFDGLAKEQFSVAVDYDRPTSFGRVAVNVNYAWVGRYDTNPESVGTLLAVGNSPADAQAVVNITQKPAAGFLGARATLGFGDNFDIAVFGRNILNKRVFVHTLFVGDYASSIRNDPVTYGVTGTVRF</sequence>
<keyword evidence="3 11" id="KW-1134">Transmembrane beta strand</keyword>
<dbReference type="PROSITE" id="PS52016">
    <property type="entry name" value="TONB_DEPENDENT_REC_3"/>
    <property type="match status" value="1"/>
</dbReference>
<evidence type="ECO:0000256" key="7">
    <source>
        <dbReference type="ARBA" id="ARBA00023065"/>
    </source>
</evidence>
<keyword evidence="14" id="KW-0732">Signal</keyword>
<keyword evidence="18" id="KW-1185">Reference proteome</keyword>
<dbReference type="InterPro" id="IPR036942">
    <property type="entry name" value="Beta-barrel_TonB_sf"/>
</dbReference>
<evidence type="ECO:0000256" key="9">
    <source>
        <dbReference type="ARBA" id="ARBA00023136"/>
    </source>
</evidence>
<evidence type="ECO:0000313" key="17">
    <source>
        <dbReference type="EMBL" id="THG37852.1"/>
    </source>
</evidence>
<evidence type="ECO:0000256" key="3">
    <source>
        <dbReference type="ARBA" id="ARBA00022452"/>
    </source>
</evidence>